<dbReference type="Pfam" id="PF17863">
    <property type="entry name" value="AAA_lid_2"/>
    <property type="match status" value="1"/>
</dbReference>
<organism evidence="2 3">
    <name type="scientific">Floridaenema fluviatile BLCC-F154</name>
    <dbReference type="NCBI Taxonomy" id="3153640"/>
    <lineage>
        <taxon>Bacteria</taxon>
        <taxon>Bacillati</taxon>
        <taxon>Cyanobacteriota</taxon>
        <taxon>Cyanophyceae</taxon>
        <taxon>Oscillatoriophycideae</taxon>
        <taxon>Aerosakkonematales</taxon>
        <taxon>Aerosakkonemataceae</taxon>
        <taxon>Floridanema</taxon>
        <taxon>Floridanema fluviatile</taxon>
    </lineage>
</organism>
<dbReference type="InterPro" id="IPR050764">
    <property type="entry name" value="CbbQ/NirQ/NorQ/GpvN"/>
</dbReference>
<evidence type="ECO:0000313" key="3">
    <source>
        <dbReference type="Proteomes" id="UP001576776"/>
    </source>
</evidence>
<dbReference type="InterPro" id="IPR041628">
    <property type="entry name" value="ChlI/MoxR_AAA_lid"/>
</dbReference>
<dbReference type="InterPro" id="IPR027417">
    <property type="entry name" value="P-loop_NTPase"/>
</dbReference>
<comment type="caution">
    <text evidence="2">The sequence shown here is derived from an EMBL/GenBank/DDBJ whole genome shotgun (WGS) entry which is preliminary data.</text>
</comment>
<dbReference type="Proteomes" id="UP001576776">
    <property type="component" value="Unassembled WGS sequence"/>
</dbReference>
<dbReference type="SUPFAM" id="SSF52540">
    <property type="entry name" value="P-loop containing nucleoside triphosphate hydrolases"/>
    <property type="match status" value="1"/>
</dbReference>
<dbReference type="RefSeq" id="WP_413255249.1">
    <property type="nucleotide sequence ID" value="NZ_JBHFNS010000010.1"/>
</dbReference>
<evidence type="ECO:0000313" key="2">
    <source>
        <dbReference type="EMBL" id="MFB2933713.1"/>
    </source>
</evidence>
<dbReference type="PIRSF" id="PIRSF002849">
    <property type="entry name" value="AAA_ATPase_chaperone_MoxR_prd"/>
    <property type="match status" value="1"/>
</dbReference>
<dbReference type="Gene3D" id="3.40.50.300">
    <property type="entry name" value="P-loop containing nucleotide triphosphate hydrolases"/>
    <property type="match status" value="1"/>
</dbReference>
<reference evidence="2 3" key="1">
    <citation type="submission" date="2024-09" db="EMBL/GenBank/DDBJ databases">
        <title>Floridaenema gen nov. (Aerosakkonemataceae, Aerosakkonematales ord. nov., Cyanobacteria) from benthic tropical and subtropical fresh waters, with the description of four new species.</title>
        <authorList>
            <person name="Moretto J.A."/>
            <person name="Berthold D.E."/>
            <person name="Lefler F.W."/>
            <person name="Huang I.-S."/>
            <person name="Laughinghouse H. IV."/>
        </authorList>
    </citation>
    <scope>NUCLEOTIDE SEQUENCE [LARGE SCALE GENOMIC DNA]</scope>
    <source>
        <strain evidence="2 3">BLCC-F154</strain>
    </source>
</reference>
<dbReference type="InterPro" id="IPR011703">
    <property type="entry name" value="ATPase_AAA-3"/>
</dbReference>
<dbReference type="PANTHER" id="PTHR42759">
    <property type="entry name" value="MOXR FAMILY PROTEIN"/>
    <property type="match status" value="1"/>
</dbReference>
<evidence type="ECO:0000259" key="1">
    <source>
        <dbReference type="SMART" id="SM00382"/>
    </source>
</evidence>
<sequence>MTNSPMNDELLTVFNRLSQGLNRVVVGQTTLVQQLLVALLSGGHVILEGVPGTGKTLLVKVLAQIIQADFRRIQLTPDILPADIIGTNIFDLNTRQFTLKKGPVFTQVLLADEINRTPPKTQSALLEAMEEQQVTMDGESLPLPELFWTIATQNPLEFEGTYPLPEAQLDRFLFKLVVDYPDAAAEKQMLLNRQSGFQAKRQDLARLKPVANVESILAARQEVNAVKVDEKIIDYLLALVQRSRQHSDLALGASPRSTGAWLQTSKAYAWLSGKDFVSPDDVKAVARPLLRHRLILRPESQLDGLQIDAVISSLLNQVAVPR</sequence>
<dbReference type="Gene3D" id="1.10.8.80">
    <property type="entry name" value="Magnesium chelatase subunit I, C-Terminal domain"/>
    <property type="match status" value="1"/>
</dbReference>
<name>A0ABV4Y5D2_9CYAN</name>
<keyword evidence="3" id="KW-1185">Reference proteome</keyword>
<accession>A0ABV4Y5D2</accession>
<dbReference type="InterPro" id="IPR003593">
    <property type="entry name" value="AAA+_ATPase"/>
</dbReference>
<gene>
    <name evidence="2" type="ORF">ACE1B6_00385</name>
</gene>
<dbReference type="Pfam" id="PF07726">
    <property type="entry name" value="AAA_3"/>
    <property type="match status" value="1"/>
</dbReference>
<proteinExistence type="predicted"/>
<dbReference type="SMART" id="SM00382">
    <property type="entry name" value="AAA"/>
    <property type="match status" value="1"/>
</dbReference>
<dbReference type="PANTHER" id="PTHR42759:SF5">
    <property type="entry name" value="METHANOL DEHYDROGENASE REGULATOR"/>
    <property type="match status" value="1"/>
</dbReference>
<dbReference type="EMBL" id="JBHFNS010000010">
    <property type="protein sequence ID" value="MFB2933713.1"/>
    <property type="molecule type" value="Genomic_DNA"/>
</dbReference>
<protein>
    <submittedName>
        <fullName evidence="2">AAA family ATPase</fullName>
    </submittedName>
</protein>
<feature type="domain" description="AAA+ ATPase" evidence="1">
    <location>
        <begin position="41"/>
        <end position="182"/>
    </location>
</feature>